<evidence type="ECO:0000313" key="5">
    <source>
        <dbReference type="Proteomes" id="UP000242770"/>
    </source>
</evidence>
<feature type="signal peptide" evidence="2">
    <location>
        <begin position="1"/>
        <end position="20"/>
    </location>
</feature>
<keyword evidence="1" id="KW-0812">Transmembrane</keyword>
<proteinExistence type="predicted"/>
<organism evidence="4 5">
    <name type="scientific">Sporisorium scitamineum</name>
    <dbReference type="NCBI Taxonomy" id="49012"/>
    <lineage>
        <taxon>Eukaryota</taxon>
        <taxon>Fungi</taxon>
        <taxon>Dikarya</taxon>
        <taxon>Basidiomycota</taxon>
        <taxon>Ustilaginomycotina</taxon>
        <taxon>Ustilaginomycetes</taxon>
        <taxon>Ustilaginales</taxon>
        <taxon>Ustilaginaceae</taxon>
        <taxon>Sporisorium</taxon>
    </lineage>
</organism>
<feature type="chain" id="PRO_5015039008" evidence="2">
    <location>
        <begin position="21"/>
        <end position="177"/>
    </location>
</feature>
<keyword evidence="1" id="KW-1133">Transmembrane helix</keyword>
<evidence type="ECO:0000313" key="4">
    <source>
        <dbReference type="EMBL" id="CDW97521.1"/>
    </source>
</evidence>
<evidence type="ECO:0000313" key="3">
    <source>
        <dbReference type="EMBL" id="CDS82160.1"/>
    </source>
</evidence>
<reference evidence="4" key="2">
    <citation type="submission" date="2014-06" db="EMBL/GenBank/DDBJ databases">
        <authorList>
            <person name="Berkman J.Paul."/>
        </authorList>
    </citation>
    <scope>NUCLEOTIDE SEQUENCE [LARGE SCALE GENOMIC DNA]</scope>
</reference>
<evidence type="ECO:0000256" key="2">
    <source>
        <dbReference type="SAM" id="SignalP"/>
    </source>
</evidence>
<keyword evidence="5" id="KW-1185">Reference proteome</keyword>
<evidence type="ECO:0000256" key="1">
    <source>
        <dbReference type="SAM" id="Phobius"/>
    </source>
</evidence>
<gene>
    <name evidence="4" type="primary">SSCI33350.1</name>
    <name evidence="3" type="ORF">SPSC_02980</name>
</gene>
<keyword evidence="1" id="KW-0472">Membrane</keyword>
<reference evidence="5" key="1">
    <citation type="submission" date="2014-06" db="EMBL/GenBank/DDBJ databases">
        <authorList>
            <person name="Berkman P.J."/>
        </authorList>
    </citation>
    <scope>NUCLEOTIDE SEQUENCE [LARGE SCALE GENOMIC DNA]</scope>
</reference>
<reference evidence="3" key="3">
    <citation type="submission" date="2014-06" db="EMBL/GenBank/DDBJ databases">
        <authorList>
            <person name="Ju J."/>
            <person name="Zhang J."/>
        </authorList>
    </citation>
    <scope>NUCLEOTIDE SEQUENCE</scope>
    <source>
        <strain evidence="3">SscI8</strain>
    </source>
</reference>
<accession>A0A0F7S5B6</accession>
<name>A0A0F7S5B6_9BASI</name>
<dbReference type="AlphaFoldDB" id="A0A0F7S5B6"/>
<dbReference type="EMBL" id="CCFA01001838">
    <property type="protein sequence ID" value="CDW97521.1"/>
    <property type="molecule type" value="Genomic_DNA"/>
</dbReference>
<dbReference type="Proteomes" id="UP000242770">
    <property type="component" value="Unassembled WGS sequence"/>
</dbReference>
<dbReference type="EMBL" id="LK056665">
    <property type="protein sequence ID" value="CDS82160.1"/>
    <property type="molecule type" value="Genomic_DNA"/>
</dbReference>
<keyword evidence="2" id="KW-0732">Signal</keyword>
<protein>
    <submittedName>
        <fullName evidence="4">Uncharacterized protein</fullName>
    </submittedName>
</protein>
<feature type="transmembrane region" description="Helical" evidence="1">
    <location>
        <begin position="158"/>
        <end position="176"/>
    </location>
</feature>
<sequence length="177" mass="17518">MKAFASLFLVMLAAIVAVQASVQPTPAPRIEKRQGFDPNNLSQYTNPAALSSLSDYISSQFGALESISLGGGQSSYLASQKSEAYSYLSVASSLLANGGVSNSNAASILASITATASDALASASKAGSSLASAASVSASSTTRSGSSNAAVGSYTSSYLVGMVGCTFVAALAGAFAL</sequence>
<dbReference type="OrthoDB" id="2556142at2759"/>